<proteinExistence type="predicted"/>
<dbReference type="GO" id="GO:0005524">
    <property type="term" value="F:ATP binding"/>
    <property type="evidence" value="ECO:0007669"/>
    <property type="project" value="InterPro"/>
</dbReference>
<evidence type="ECO:0000313" key="3">
    <source>
        <dbReference type="Proteomes" id="UP000013909"/>
    </source>
</evidence>
<dbReference type="AlphaFoldDB" id="R7ZL67"/>
<dbReference type="PANTHER" id="PTHR43581:SF2">
    <property type="entry name" value="EXCINUCLEASE ATPASE SUBUNIT"/>
    <property type="match status" value="1"/>
</dbReference>
<sequence>MQSFQFLESQELNIVKDFRELKGKRKEAIEAFENLRITGFTEHINNFFDQLESTLRNLNEIQGKKKGDEIDIDNIHIFQKWFNNQPQLKRINELITYNLAYQKELDKLYEPIEKTKDIINSFFSESKKELLIEPQGELKVKFKNDKIANIYELSSGEKQIVTMLGHLIYFEEKYKNESGIFIIDEPEVSLHLAWQEIFVNSILTASPRTQFILATHSPAIIGDNSDSLFQDLADLN</sequence>
<dbReference type="OrthoDB" id="9784297at2"/>
<name>R7ZL67_9BACT</name>
<dbReference type="InterPro" id="IPR027417">
    <property type="entry name" value="P-loop_NTPase"/>
</dbReference>
<dbReference type="Pfam" id="PF13304">
    <property type="entry name" value="AAA_21"/>
    <property type="match status" value="1"/>
</dbReference>
<comment type="caution">
    <text evidence="2">The sequence shown here is derived from an EMBL/GenBank/DDBJ whole genome shotgun (WGS) entry which is preliminary data.</text>
</comment>
<dbReference type="Proteomes" id="UP000013909">
    <property type="component" value="Unassembled WGS sequence"/>
</dbReference>
<accession>R7ZL67</accession>
<dbReference type="GO" id="GO:0016887">
    <property type="term" value="F:ATP hydrolysis activity"/>
    <property type="evidence" value="ECO:0007669"/>
    <property type="project" value="InterPro"/>
</dbReference>
<dbReference type="EMBL" id="AQHR01000119">
    <property type="protein sequence ID" value="EON74835.1"/>
    <property type="molecule type" value="Genomic_DNA"/>
</dbReference>
<evidence type="ECO:0000313" key="2">
    <source>
        <dbReference type="EMBL" id="EON74835.1"/>
    </source>
</evidence>
<keyword evidence="3" id="KW-1185">Reference proteome</keyword>
<gene>
    <name evidence="2" type="ORF">ADIS_4705</name>
</gene>
<reference evidence="2 3" key="1">
    <citation type="submission" date="2013-02" db="EMBL/GenBank/DDBJ databases">
        <title>A novel strain isolated from Lonar lake, Maharashtra, India.</title>
        <authorList>
            <person name="Singh A."/>
        </authorList>
    </citation>
    <scope>NUCLEOTIDE SEQUENCE [LARGE SCALE GENOMIC DNA]</scope>
    <source>
        <strain evidence="2 3">AK24</strain>
    </source>
</reference>
<dbReference type="InterPro" id="IPR051396">
    <property type="entry name" value="Bact_Antivir_Def_Nuclease"/>
</dbReference>
<dbReference type="InterPro" id="IPR003959">
    <property type="entry name" value="ATPase_AAA_core"/>
</dbReference>
<dbReference type="SUPFAM" id="SSF52540">
    <property type="entry name" value="P-loop containing nucleoside triphosphate hydrolases"/>
    <property type="match status" value="1"/>
</dbReference>
<organism evidence="2 3">
    <name type="scientific">Lunatimonas lonarensis</name>
    <dbReference type="NCBI Taxonomy" id="1232681"/>
    <lineage>
        <taxon>Bacteria</taxon>
        <taxon>Pseudomonadati</taxon>
        <taxon>Bacteroidota</taxon>
        <taxon>Cytophagia</taxon>
        <taxon>Cytophagales</taxon>
        <taxon>Cyclobacteriaceae</taxon>
    </lineage>
</organism>
<feature type="domain" description="ATPase AAA-type core" evidence="1">
    <location>
        <begin position="65"/>
        <end position="221"/>
    </location>
</feature>
<dbReference type="PANTHER" id="PTHR43581">
    <property type="entry name" value="ATP/GTP PHOSPHATASE"/>
    <property type="match status" value="1"/>
</dbReference>
<dbReference type="Gene3D" id="3.40.50.300">
    <property type="entry name" value="P-loop containing nucleotide triphosphate hydrolases"/>
    <property type="match status" value="1"/>
</dbReference>
<protein>
    <recommendedName>
        <fullName evidence="1">ATPase AAA-type core domain-containing protein</fullName>
    </recommendedName>
</protein>
<evidence type="ECO:0000259" key="1">
    <source>
        <dbReference type="Pfam" id="PF13304"/>
    </source>
</evidence>